<feature type="transmembrane region" description="Helical" evidence="8">
    <location>
        <begin position="382"/>
        <end position="405"/>
    </location>
</feature>
<protein>
    <submittedName>
        <fullName evidence="10">ABC transporter permease</fullName>
    </submittedName>
</protein>
<feature type="domain" description="ABC transmembrane type-1" evidence="9">
    <location>
        <begin position="61"/>
        <end position="267"/>
    </location>
</feature>
<evidence type="ECO:0000259" key="9">
    <source>
        <dbReference type="PROSITE" id="PS50928"/>
    </source>
</evidence>
<comment type="caution">
    <text evidence="10">The sequence shown here is derived from an EMBL/GenBank/DDBJ whole genome shotgun (WGS) entry which is preliminary data.</text>
</comment>
<feature type="transmembrane region" description="Helical" evidence="8">
    <location>
        <begin position="326"/>
        <end position="351"/>
    </location>
</feature>
<sequence length="589" mass="63885">MEAIQKVGRMPILLVVPALAILLSVLGVPLLQLFLDSLNAPAFSTANYEAFFNKSAGMSVLLQTIEISLVATAMCLIIGYPTAYLISTSSARLRTVLIVLVVLPWLTSALVRTYAWTVILGDRGLINNLLLHLGIIASPLPLIYNRFGVYIGMVHIMLPMMILPLLSVMHGIDKSLMEAGRSMGARPLVAFWRIFVPLSLPGVRSGSLLVFVVCLGFYITPQALGGLRETMLSTYIAAQFRNAFNPQVIATSAFVLLALAMAVLLLFGLPSGPQRSPVQSNRKWSGRLNPLSRIAHIYGEASSRHRSTRWTTELYQPGQSSAWMSIIGSLFIALVMVFLQFPGVVIVIMSFSDGAFLQFPPSAFSLKWYQAFFGDPAWTGAFWNSIQIGVAVTIVSTVLGTLAAYGLSRVSPGARNFLTMVILTPIVAPVIVVGVACYLGLINFGLVGSATGLVLAHSISATAYVVVIVSATLANFDWQLERAAKSMRAGPIRTFMRVTLPLIRPGIIGGAVFAFISSFDEVVVTSLVSGFALFTLPLKMWENMNQQIDPTIAAVGSLLTLMPLIWLVMLYATWWRARLAPQKTLATPA</sequence>
<feature type="domain" description="ABC transmembrane type-1" evidence="9">
    <location>
        <begin position="382"/>
        <end position="570"/>
    </location>
</feature>
<evidence type="ECO:0000256" key="4">
    <source>
        <dbReference type="ARBA" id="ARBA00022475"/>
    </source>
</evidence>
<feature type="transmembrane region" description="Helical" evidence="8">
    <location>
        <begin position="417"/>
        <end position="441"/>
    </location>
</feature>
<feature type="transmembrane region" description="Helical" evidence="8">
    <location>
        <begin position="453"/>
        <end position="474"/>
    </location>
</feature>
<evidence type="ECO:0000256" key="5">
    <source>
        <dbReference type="ARBA" id="ARBA00022692"/>
    </source>
</evidence>
<feature type="transmembrane region" description="Helical" evidence="8">
    <location>
        <begin position="552"/>
        <end position="574"/>
    </location>
</feature>
<dbReference type="Proteomes" id="UP000068164">
    <property type="component" value="Unassembled WGS sequence"/>
</dbReference>
<organism evidence="10 11">
    <name type="scientific">Rhizobium altiplani</name>
    <dbReference type="NCBI Taxonomy" id="1864509"/>
    <lineage>
        <taxon>Bacteria</taxon>
        <taxon>Pseudomonadati</taxon>
        <taxon>Pseudomonadota</taxon>
        <taxon>Alphaproteobacteria</taxon>
        <taxon>Hyphomicrobiales</taxon>
        <taxon>Rhizobiaceae</taxon>
        <taxon>Rhizobium/Agrobacterium group</taxon>
        <taxon>Rhizobium</taxon>
    </lineage>
</organism>
<dbReference type="RefSeq" id="WP_062369692.1">
    <property type="nucleotide sequence ID" value="NZ_LNCD01000052.1"/>
</dbReference>
<evidence type="ECO:0000256" key="2">
    <source>
        <dbReference type="ARBA" id="ARBA00007069"/>
    </source>
</evidence>
<dbReference type="OrthoDB" id="9807047at2"/>
<keyword evidence="7 8" id="KW-0472">Membrane</keyword>
<evidence type="ECO:0000256" key="6">
    <source>
        <dbReference type="ARBA" id="ARBA00022989"/>
    </source>
</evidence>
<dbReference type="EMBL" id="LNCD01000052">
    <property type="protein sequence ID" value="KWV55291.1"/>
    <property type="molecule type" value="Genomic_DNA"/>
</dbReference>
<keyword evidence="4" id="KW-1003">Cell membrane</keyword>
<evidence type="ECO:0000313" key="11">
    <source>
        <dbReference type="Proteomes" id="UP000068164"/>
    </source>
</evidence>
<dbReference type="GO" id="GO:0005886">
    <property type="term" value="C:plasma membrane"/>
    <property type="evidence" value="ECO:0007669"/>
    <property type="project" value="UniProtKB-SubCell"/>
</dbReference>
<keyword evidence="6 8" id="KW-1133">Transmembrane helix</keyword>
<reference evidence="10 11" key="1">
    <citation type="submission" date="2015-11" db="EMBL/GenBank/DDBJ databases">
        <title>Draft Genome Sequence of the Strain BR 10423 (Rhizobium sp.) isolated from nodules of Mimosa pudica.</title>
        <authorList>
            <person name="Barauna A.C."/>
            <person name="Zilli J.E."/>
            <person name="Simoes-Araujo J.L."/>
            <person name="Reis V.M."/>
            <person name="James E.K."/>
            <person name="Reis F.B.Jr."/>
            <person name="Rouws L.F."/>
            <person name="Passos S.R."/>
            <person name="Gois S.R."/>
        </authorList>
    </citation>
    <scope>NUCLEOTIDE SEQUENCE [LARGE SCALE GENOMIC DNA]</scope>
    <source>
        <strain evidence="10 11">BR10423</strain>
    </source>
</reference>
<feature type="transmembrane region" description="Helical" evidence="8">
    <location>
        <begin position="522"/>
        <end position="540"/>
    </location>
</feature>
<dbReference type="Gene3D" id="1.10.3720.10">
    <property type="entry name" value="MetI-like"/>
    <property type="match status" value="2"/>
</dbReference>
<gene>
    <name evidence="10" type="ORF">AS026_37660</name>
</gene>
<dbReference type="InterPro" id="IPR000515">
    <property type="entry name" value="MetI-like"/>
</dbReference>
<dbReference type="AlphaFoldDB" id="A0A109JUF8"/>
<feature type="transmembrane region" description="Helical" evidence="8">
    <location>
        <begin position="190"/>
        <end position="219"/>
    </location>
</feature>
<keyword evidence="11" id="KW-1185">Reference proteome</keyword>
<evidence type="ECO:0000256" key="3">
    <source>
        <dbReference type="ARBA" id="ARBA00022448"/>
    </source>
</evidence>
<feature type="transmembrane region" description="Helical" evidence="8">
    <location>
        <begin position="55"/>
        <end position="83"/>
    </location>
</feature>
<dbReference type="SUPFAM" id="SSF161098">
    <property type="entry name" value="MetI-like"/>
    <property type="match status" value="2"/>
</dbReference>
<feature type="transmembrane region" description="Helical" evidence="8">
    <location>
        <begin position="248"/>
        <end position="269"/>
    </location>
</feature>
<keyword evidence="5 8" id="KW-0812">Transmembrane</keyword>
<feature type="transmembrane region" description="Helical" evidence="8">
    <location>
        <begin position="95"/>
        <end position="115"/>
    </location>
</feature>
<dbReference type="PANTHER" id="PTHR42929:SF5">
    <property type="entry name" value="ABC TRANSPORTER PERMEASE PROTEIN"/>
    <property type="match status" value="1"/>
</dbReference>
<evidence type="ECO:0000256" key="7">
    <source>
        <dbReference type="ARBA" id="ARBA00023136"/>
    </source>
</evidence>
<accession>A0A109JUF8</accession>
<dbReference type="Pfam" id="PF00528">
    <property type="entry name" value="BPD_transp_1"/>
    <property type="match status" value="2"/>
</dbReference>
<keyword evidence="3 8" id="KW-0813">Transport</keyword>
<dbReference type="InterPro" id="IPR035906">
    <property type="entry name" value="MetI-like_sf"/>
</dbReference>
<dbReference type="GO" id="GO:0055085">
    <property type="term" value="P:transmembrane transport"/>
    <property type="evidence" value="ECO:0007669"/>
    <property type="project" value="InterPro"/>
</dbReference>
<comment type="similarity">
    <text evidence="2">Belongs to the binding-protein-dependent transport system permease family. CysTW subfamily.</text>
</comment>
<feature type="transmembrane region" description="Helical" evidence="8">
    <location>
        <begin position="147"/>
        <end position="169"/>
    </location>
</feature>
<comment type="subcellular location">
    <subcellularLocation>
        <location evidence="1 8">Cell membrane</location>
        <topology evidence="1 8">Multi-pass membrane protein</topology>
    </subcellularLocation>
</comment>
<evidence type="ECO:0000313" key="10">
    <source>
        <dbReference type="EMBL" id="KWV55291.1"/>
    </source>
</evidence>
<feature type="transmembrane region" description="Helical" evidence="8">
    <location>
        <begin position="495"/>
        <end position="516"/>
    </location>
</feature>
<evidence type="ECO:0000256" key="1">
    <source>
        <dbReference type="ARBA" id="ARBA00004651"/>
    </source>
</evidence>
<dbReference type="CDD" id="cd06261">
    <property type="entry name" value="TM_PBP2"/>
    <property type="match status" value="2"/>
</dbReference>
<evidence type="ECO:0000256" key="8">
    <source>
        <dbReference type="RuleBase" id="RU363032"/>
    </source>
</evidence>
<name>A0A109JUF8_9HYPH</name>
<proteinExistence type="inferred from homology"/>
<dbReference type="PROSITE" id="PS50928">
    <property type="entry name" value="ABC_TM1"/>
    <property type="match status" value="2"/>
</dbReference>
<feature type="transmembrane region" description="Helical" evidence="8">
    <location>
        <begin position="12"/>
        <end position="35"/>
    </location>
</feature>
<dbReference type="PANTHER" id="PTHR42929">
    <property type="entry name" value="INNER MEMBRANE ABC TRANSPORTER PERMEASE PROTEIN YDCU-RELATED-RELATED"/>
    <property type="match status" value="1"/>
</dbReference>